<dbReference type="InterPro" id="IPR059179">
    <property type="entry name" value="MLKL-like_MCAfunc"/>
</dbReference>
<evidence type="ECO:0000313" key="2">
    <source>
        <dbReference type="Proteomes" id="UP001218218"/>
    </source>
</evidence>
<dbReference type="AlphaFoldDB" id="A0AAD6Z7K8"/>
<accession>A0AAD6Z7K8</accession>
<gene>
    <name evidence="1" type="ORF">DFH08DRAFT_974636</name>
</gene>
<dbReference type="InterPro" id="IPR036537">
    <property type="entry name" value="Adaptor_Cbl_N_dom_sf"/>
</dbReference>
<evidence type="ECO:0000313" key="1">
    <source>
        <dbReference type="EMBL" id="KAJ7310044.1"/>
    </source>
</evidence>
<sequence length="146" mass="16697">MPRQPRIDLINITTYLTPAVTLLTELNDAFGPPFVQPITNTIQGLMKMVQNVKRNKKECSQLMENIPEVLYTIVDLHLKSETVGLLPPAMLDNIGKFVETLHKIYKFFEAQQDGNRIKHLFHNNELQSLLKDCHAGLDQAVEVFRV</sequence>
<organism evidence="1 2">
    <name type="scientific">Mycena albidolilacea</name>
    <dbReference type="NCBI Taxonomy" id="1033008"/>
    <lineage>
        <taxon>Eukaryota</taxon>
        <taxon>Fungi</taxon>
        <taxon>Dikarya</taxon>
        <taxon>Basidiomycota</taxon>
        <taxon>Agaricomycotina</taxon>
        <taxon>Agaricomycetes</taxon>
        <taxon>Agaricomycetidae</taxon>
        <taxon>Agaricales</taxon>
        <taxon>Marasmiineae</taxon>
        <taxon>Mycenaceae</taxon>
        <taxon>Mycena</taxon>
    </lineage>
</organism>
<keyword evidence="2" id="KW-1185">Reference proteome</keyword>
<reference evidence="1" key="1">
    <citation type="submission" date="2023-03" db="EMBL/GenBank/DDBJ databases">
        <title>Massive genome expansion in bonnet fungi (Mycena s.s.) driven by repeated elements and novel gene families across ecological guilds.</title>
        <authorList>
            <consortium name="Lawrence Berkeley National Laboratory"/>
            <person name="Harder C.B."/>
            <person name="Miyauchi S."/>
            <person name="Viragh M."/>
            <person name="Kuo A."/>
            <person name="Thoen E."/>
            <person name="Andreopoulos B."/>
            <person name="Lu D."/>
            <person name="Skrede I."/>
            <person name="Drula E."/>
            <person name="Henrissat B."/>
            <person name="Morin E."/>
            <person name="Kohler A."/>
            <person name="Barry K."/>
            <person name="LaButti K."/>
            <person name="Morin E."/>
            <person name="Salamov A."/>
            <person name="Lipzen A."/>
            <person name="Mereny Z."/>
            <person name="Hegedus B."/>
            <person name="Baldrian P."/>
            <person name="Stursova M."/>
            <person name="Weitz H."/>
            <person name="Taylor A."/>
            <person name="Grigoriev I.V."/>
            <person name="Nagy L.G."/>
            <person name="Martin F."/>
            <person name="Kauserud H."/>
        </authorList>
    </citation>
    <scope>NUCLEOTIDE SEQUENCE</scope>
    <source>
        <strain evidence="1">CBHHK002</strain>
    </source>
</reference>
<dbReference type="GO" id="GO:0007166">
    <property type="term" value="P:cell surface receptor signaling pathway"/>
    <property type="evidence" value="ECO:0007669"/>
    <property type="project" value="InterPro"/>
</dbReference>
<dbReference type="Proteomes" id="UP001218218">
    <property type="component" value="Unassembled WGS sequence"/>
</dbReference>
<proteinExistence type="predicted"/>
<dbReference type="Gene3D" id="1.20.930.20">
    <property type="entry name" value="Adaptor protein Cbl, N-terminal domain"/>
    <property type="match status" value="1"/>
</dbReference>
<protein>
    <submittedName>
        <fullName evidence="1">Uncharacterized protein</fullName>
    </submittedName>
</protein>
<comment type="caution">
    <text evidence="1">The sequence shown here is derived from an EMBL/GenBank/DDBJ whole genome shotgun (WGS) entry which is preliminary data.</text>
</comment>
<dbReference type="EMBL" id="JARIHO010000080">
    <property type="protein sequence ID" value="KAJ7310044.1"/>
    <property type="molecule type" value="Genomic_DNA"/>
</dbReference>
<name>A0AAD6Z7K8_9AGAR</name>
<dbReference type="CDD" id="cd21037">
    <property type="entry name" value="MLKL_NTD"/>
    <property type="match status" value="1"/>
</dbReference>